<proteinExistence type="inferred from homology"/>
<dbReference type="PANTHER" id="PTHR11236">
    <property type="entry name" value="AMINOBENZOATE/ANTHRANILATE SYNTHASE"/>
    <property type="match status" value="1"/>
</dbReference>
<protein>
    <recommendedName>
        <fullName evidence="2">aminodeoxychorismate synthase</fullName>
        <ecNumber evidence="2">2.6.1.85</ecNumber>
    </recommendedName>
</protein>
<accession>A0ABT1IMI5</accession>
<evidence type="ECO:0000313" key="9">
    <source>
        <dbReference type="Proteomes" id="UP001205185"/>
    </source>
</evidence>
<dbReference type="SUPFAM" id="SSF56322">
    <property type="entry name" value="ADC synthase"/>
    <property type="match status" value="1"/>
</dbReference>
<dbReference type="InterPro" id="IPR015890">
    <property type="entry name" value="Chorismate_C"/>
</dbReference>
<dbReference type="InterPro" id="IPR019999">
    <property type="entry name" value="Anth_synth_I-like"/>
</dbReference>
<dbReference type="PRINTS" id="PR00097">
    <property type="entry name" value="ANTSNTHASEII"/>
</dbReference>
<dbReference type="Pfam" id="PF04715">
    <property type="entry name" value="Anth_synt_I_N"/>
    <property type="match status" value="1"/>
</dbReference>
<dbReference type="InterPro" id="IPR029062">
    <property type="entry name" value="Class_I_gatase-like"/>
</dbReference>
<dbReference type="Pfam" id="PF00117">
    <property type="entry name" value="GATase"/>
    <property type="match status" value="1"/>
</dbReference>
<evidence type="ECO:0000256" key="1">
    <source>
        <dbReference type="ARBA" id="ARBA00005970"/>
    </source>
</evidence>
<dbReference type="PROSITE" id="PS51273">
    <property type="entry name" value="GATASE_TYPE_1"/>
    <property type="match status" value="1"/>
</dbReference>
<reference evidence="8 9" key="1">
    <citation type="submission" date="2022-06" db="EMBL/GenBank/DDBJ databases">
        <title>Genomic Encyclopedia of Archaeal and Bacterial Type Strains, Phase II (KMG-II): from individual species to whole genera.</title>
        <authorList>
            <person name="Goeker M."/>
        </authorList>
    </citation>
    <scope>NUCLEOTIDE SEQUENCE [LARGE SCALE GENOMIC DNA]</scope>
    <source>
        <strain evidence="8 9">DSM 44255</strain>
    </source>
</reference>
<feature type="domain" description="Glutamine amidotransferase" evidence="5">
    <location>
        <begin position="4"/>
        <end position="186"/>
    </location>
</feature>
<feature type="domain" description="Anthranilate synthase component I N-terminal" evidence="7">
    <location>
        <begin position="214"/>
        <end position="355"/>
    </location>
</feature>
<evidence type="ECO:0000256" key="4">
    <source>
        <dbReference type="ARBA" id="ARBA00022962"/>
    </source>
</evidence>
<dbReference type="CDD" id="cd01743">
    <property type="entry name" value="GATase1_Anthranilate_Synthase"/>
    <property type="match status" value="1"/>
</dbReference>
<sequence>MRTLLIDNYDSFTYNLAHDVARATGSWPTVVRNDDQDWRPSELDRFDHVIVSPGPGTPEREADFGICAEVIATADLPLLGVCLGHQGIAHVFGATVVPAPVPRHGEESVVRHSGDELFAHVPESFRAIRYHSLAVTGLPEELLPIAWTDDGVLMGLRHRDRPFWGVQFHPESIGTPDGSRIMRNFLAVPPRRSPVSVKGLDRVVVRTLSAPVTAEQVFERCFADSEHAVWLDSGTGSPGGTGPDRFSFLVDASGPAAQVATANVSLGTVTISSATDTQTIYSGFFDWLDRDLAARRTIVPPLPFDFALGWVGYLGYELKAETGGEAAHTSPHPDAAMIFADRAVAVDHETGELYLMALAEAGDTAGADAWLDETEHRLTEPAVPAQDASEPVGPLDLRHDRARYLDLIDECLRQITAGESYEICLTNMITATGRLDPWPAYRALRTRNPVPFGAFLRFGDLSVLSCSPERFLRVGQDRRVESKPIKGTRPRGRTPEEDERLRLDLRHSKKDRAENLMIVDLVRNDLGRCALPGTVTVDPIFDVETFTTVHQLVSTVSAQLRPDVSAVRCVREAFPGGSMTGAPKIRTMQIIDRLEQGPRGVYSGAIGYFSLSGAADLSIVIRTVVATPERVEFGVGGAIIALSDPAVEFEETAVKAAVLLGLTGRRFPERDAVTEPARSTR</sequence>
<dbReference type="RefSeq" id="WP_253891073.1">
    <property type="nucleotide sequence ID" value="NZ_BAAAVB010000010.1"/>
</dbReference>
<dbReference type="InterPro" id="IPR006805">
    <property type="entry name" value="Anth_synth_I_N"/>
</dbReference>
<keyword evidence="4" id="KW-0315">Glutamine amidotransferase</keyword>
<comment type="similarity">
    <text evidence="1">In the C-terminal section; belongs to the anthranilate synthase component I family.</text>
</comment>
<evidence type="ECO:0000256" key="3">
    <source>
        <dbReference type="ARBA" id="ARBA00022679"/>
    </source>
</evidence>
<dbReference type="InterPro" id="IPR017926">
    <property type="entry name" value="GATASE"/>
</dbReference>
<feature type="domain" description="Chorismate-utilising enzyme C-terminal" evidence="6">
    <location>
        <begin position="401"/>
        <end position="655"/>
    </location>
</feature>
<dbReference type="EMBL" id="JAMTCO010000019">
    <property type="protein sequence ID" value="MCP2273885.1"/>
    <property type="molecule type" value="Genomic_DNA"/>
</dbReference>
<dbReference type="Pfam" id="PF00425">
    <property type="entry name" value="Chorismate_bind"/>
    <property type="match status" value="1"/>
</dbReference>
<gene>
    <name evidence="8" type="ORF">LV75_006417</name>
</gene>
<dbReference type="Gene3D" id="3.60.120.10">
    <property type="entry name" value="Anthranilate synthase"/>
    <property type="match status" value="1"/>
</dbReference>
<dbReference type="InterPro" id="IPR005801">
    <property type="entry name" value="ADC_synthase"/>
</dbReference>
<evidence type="ECO:0000313" key="8">
    <source>
        <dbReference type="EMBL" id="MCP2273885.1"/>
    </source>
</evidence>
<dbReference type="PRINTS" id="PR00096">
    <property type="entry name" value="GATASE"/>
</dbReference>
<evidence type="ECO:0000259" key="7">
    <source>
        <dbReference type="Pfam" id="PF04715"/>
    </source>
</evidence>
<dbReference type="PANTHER" id="PTHR11236:SF18">
    <property type="entry name" value="AMINODEOXYCHORISMATE SYNTHASE"/>
    <property type="match status" value="1"/>
</dbReference>
<comment type="caution">
    <text evidence="8">The sequence shown here is derived from an EMBL/GenBank/DDBJ whole genome shotgun (WGS) entry which is preliminary data.</text>
</comment>
<evidence type="ECO:0000256" key="2">
    <source>
        <dbReference type="ARBA" id="ARBA00013139"/>
    </source>
</evidence>
<dbReference type="SUPFAM" id="SSF52317">
    <property type="entry name" value="Class I glutamine amidotransferase-like"/>
    <property type="match status" value="1"/>
</dbReference>
<evidence type="ECO:0000259" key="5">
    <source>
        <dbReference type="Pfam" id="PF00117"/>
    </source>
</evidence>
<dbReference type="InterPro" id="IPR005802">
    <property type="entry name" value="ADC_synth_comp_1"/>
</dbReference>
<dbReference type="NCBIfam" id="TIGR00566">
    <property type="entry name" value="trpG_papA"/>
    <property type="match status" value="1"/>
</dbReference>
<dbReference type="PRINTS" id="PR00099">
    <property type="entry name" value="CPSGATASE"/>
</dbReference>
<dbReference type="Gene3D" id="3.40.50.880">
    <property type="match status" value="1"/>
</dbReference>
<dbReference type="InterPro" id="IPR006221">
    <property type="entry name" value="TrpG/PapA_dom"/>
</dbReference>
<dbReference type="NCBIfam" id="TIGR00553">
    <property type="entry name" value="pabB"/>
    <property type="match status" value="1"/>
</dbReference>
<name>A0ABT1IMI5_9PSEU</name>
<keyword evidence="9" id="KW-1185">Reference proteome</keyword>
<evidence type="ECO:0000259" key="6">
    <source>
        <dbReference type="Pfam" id="PF00425"/>
    </source>
</evidence>
<keyword evidence="3" id="KW-0808">Transferase</keyword>
<organism evidence="8 9">
    <name type="scientific">Actinokineospora diospyrosa</name>
    <dbReference type="NCBI Taxonomy" id="103728"/>
    <lineage>
        <taxon>Bacteria</taxon>
        <taxon>Bacillati</taxon>
        <taxon>Actinomycetota</taxon>
        <taxon>Actinomycetes</taxon>
        <taxon>Pseudonocardiales</taxon>
        <taxon>Pseudonocardiaceae</taxon>
        <taxon>Actinokineospora</taxon>
    </lineage>
</organism>
<dbReference type="Proteomes" id="UP001205185">
    <property type="component" value="Unassembled WGS sequence"/>
</dbReference>
<dbReference type="EC" id="2.6.1.85" evidence="2"/>